<sequence length="170" mass="19043">MRYLLSLITIVFLLVGCDEQKKESSSINPINWEKRRATITNQDSLKPAKTYLGIYSEIYSTSEHLTHDLTVTVSLRNTSETAAVYLTKGAYYDTTGKLIHTYFDFPIVLKPLETVEIIIEEGDKTGGTGGNFIFNWLDDASVTDPLFEGIMISTRGTQGLSFTTEGKRIE</sequence>
<dbReference type="Proteomes" id="UP000184240">
    <property type="component" value="Unassembled WGS sequence"/>
</dbReference>
<evidence type="ECO:0000313" key="2">
    <source>
        <dbReference type="EMBL" id="SHI24467.1"/>
    </source>
</evidence>
<reference evidence="1 4" key="3">
    <citation type="submission" date="2018-07" db="EMBL/GenBank/DDBJ databases">
        <title>Leeuwenhoekiella genomics.</title>
        <authorList>
            <person name="Tahon G."/>
            <person name="Willems A."/>
        </authorList>
    </citation>
    <scope>NUCLEOTIDE SEQUENCE [LARGE SCALE GENOMIC DNA]</scope>
    <source>
        <strain evidence="1 4">LMG 24856</strain>
    </source>
</reference>
<dbReference type="STRING" id="573501.SAMN04487999_3161"/>
<evidence type="ECO:0000313" key="3">
    <source>
        <dbReference type="Proteomes" id="UP000184240"/>
    </source>
</evidence>
<dbReference type="InterPro" id="IPR021471">
    <property type="entry name" value="DUF3124"/>
</dbReference>
<dbReference type="RefSeq" id="WP_072984697.1">
    <property type="nucleotide sequence ID" value="NZ_CP084318.1"/>
</dbReference>
<dbReference type="PROSITE" id="PS51257">
    <property type="entry name" value="PROKAR_LIPOPROTEIN"/>
    <property type="match status" value="1"/>
</dbReference>
<dbReference type="AlphaFoldDB" id="A0A1M5ZJJ4"/>
<evidence type="ECO:0000313" key="4">
    <source>
        <dbReference type="Proteomes" id="UP000290037"/>
    </source>
</evidence>
<dbReference type="EMBL" id="QOVN01000006">
    <property type="protein sequence ID" value="RXG27795.1"/>
    <property type="molecule type" value="Genomic_DNA"/>
</dbReference>
<evidence type="ECO:0000313" key="1">
    <source>
        <dbReference type="EMBL" id="RXG27795.1"/>
    </source>
</evidence>
<gene>
    <name evidence="1" type="ORF">DSM01_2914</name>
    <name evidence="2" type="ORF">SAMN04487999_3161</name>
</gene>
<protein>
    <submittedName>
        <fullName evidence="2">Uncharacterized conserved protein YcfL</fullName>
    </submittedName>
</protein>
<proteinExistence type="predicted"/>
<keyword evidence="4" id="KW-1185">Reference proteome</keyword>
<dbReference type="Pfam" id="PF11322">
    <property type="entry name" value="DUF3124"/>
    <property type="match status" value="1"/>
</dbReference>
<reference evidence="3" key="2">
    <citation type="submission" date="2016-11" db="EMBL/GenBank/DDBJ databases">
        <authorList>
            <person name="Varghese N."/>
            <person name="Submissions S."/>
        </authorList>
    </citation>
    <scope>NUCLEOTIDE SEQUENCE [LARGE SCALE GENOMIC DNA]</scope>
    <source>
        <strain evidence="3">DSM 19859</strain>
    </source>
</reference>
<organism evidence="2 3">
    <name type="scientific">Leeuwenhoekiella palythoae</name>
    <dbReference type="NCBI Taxonomy" id="573501"/>
    <lineage>
        <taxon>Bacteria</taxon>
        <taxon>Pseudomonadati</taxon>
        <taxon>Bacteroidota</taxon>
        <taxon>Flavobacteriia</taxon>
        <taxon>Flavobacteriales</taxon>
        <taxon>Flavobacteriaceae</taxon>
        <taxon>Leeuwenhoekiella</taxon>
    </lineage>
</organism>
<reference evidence="2" key="1">
    <citation type="submission" date="2016-11" db="EMBL/GenBank/DDBJ databases">
        <authorList>
            <person name="Jaros S."/>
            <person name="Januszkiewicz K."/>
            <person name="Wedrychowicz H."/>
        </authorList>
    </citation>
    <scope>NUCLEOTIDE SEQUENCE [LARGE SCALE GENOMIC DNA]</scope>
    <source>
        <strain evidence="2">DSM 19859</strain>
    </source>
</reference>
<dbReference type="EMBL" id="FQXT01000006">
    <property type="protein sequence ID" value="SHI24467.1"/>
    <property type="molecule type" value="Genomic_DNA"/>
</dbReference>
<dbReference type="OrthoDB" id="283474at2"/>
<dbReference type="Proteomes" id="UP000290037">
    <property type="component" value="Unassembled WGS sequence"/>
</dbReference>
<accession>A0A1M5ZJJ4</accession>
<name>A0A1M5ZJJ4_9FLAO</name>